<name>A0A4Y2D5F2_ARAVE</name>
<organism evidence="1 2">
    <name type="scientific">Araneus ventricosus</name>
    <name type="common">Orbweaver spider</name>
    <name type="synonym">Epeira ventricosa</name>
    <dbReference type="NCBI Taxonomy" id="182803"/>
    <lineage>
        <taxon>Eukaryota</taxon>
        <taxon>Metazoa</taxon>
        <taxon>Ecdysozoa</taxon>
        <taxon>Arthropoda</taxon>
        <taxon>Chelicerata</taxon>
        <taxon>Arachnida</taxon>
        <taxon>Araneae</taxon>
        <taxon>Araneomorphae</taxon>
        <taxon>Entelegynae</taxon>
        <taxon>Araneoidea</taxon>
        <taxon>Araneidae</taxon>
        <taxon>Araneus</taxon>
    </lineage>
</organism>
<sequence>MPSVKQPESYYGKNLVIFKCGQMTKKTLDPASLSKFSCPTAAPRPLKSGLTCTMSIYTAERLMELTSNSEHSDSKPNHYHQAIAAQKNGNFPFKVTIFPVALKYTYNVLRK</sequence>
<dbReference type="Proteomes" id="UP000499080">
    <property type="component" value="Unassembled WGS sequence"/>
</dbReference>
<reference evidence="1 2" key="1">
    <citation type="journal article" date="2019" name="Sci. Rep.">
        <title>Orb-weaving spider Araneus ventricosus genome elucidates the spidroin gene catalogue.</title>
        <authorList>
            <person name="Kono N."/>
            <person name="Nakamura H."/>
            <person name="Ohtoshi R."/>
            <person name="Moran D.A.P."/>
            <person name="Shinohara A."/>
            <person name="Yoshida Y."/>
            <person name="Fujiwara M."/>
            <person name="Mori M."/>
            <person name="Tomita M."/>
            <person name="Arakawa K."/>
        </authorList>
    </citation>
    <scope>NUCLEOTIDE SEQUENCE [LARGE SCALE GENOMIC DNA]</scope>
</reference>
<accession>A0A4Y2D5F2</accession>
<keyword evidence="2" id="KW-1185">Reference proteome</keyword>
<gene>
    <name evidence="1" type="ORF">AVEN_133931_1</name>
</gene>
<dbReference type="EMBL" id="BGPR01000296">
    <property type="protein sequence ID" value="GBM11204.1"/>
    <property type="molecule type" value="Genomic_DNA"/>
</dbReference>
<evidence type="ECO:0000313" key="2">
    <source>
        <dbReference type="Proteomes" id="UP000499080"/>
    </source>
</evidence>
<dbReference type="AlphaFoldDB" id="A0A4Y2D5F2"/>
<comment type="caution">
    <text evidence="1">The sequence shown here is derived from an EMBL/GenBank/DDBJ whole genome shotgun (WGS) entry which is preliminary data.</text>
</comment>
<evidence type="ECO:0000313" key="1">
    <source>
        <dbReference type="EMBL" id="GBM11204.1"/>
    </source>
</evidence>
<proteinExistence type="predicted"/>
<protein>
    <submittedName>
        <fullName evidence="1">Uncharacterized protein</fullName>
    </submittedName>
</protein>